<accession>A0A6M3LRP9</accession>
<sequence>MKIDQAYKIIKRWSAGREISVSYELASWFLQPRYKIYIASCLTKGGIMEEGFSWEDVLERVRKALPKEDLPETEDF</sequence>
<name>A0A6M3LRP9_9ZZZZ</name>
<proteinExistence type="predicted"/>
<evidence type="ECO:0000313" key="1">
    <source>
        <dbReference type="EMBL" id="QJA95641.1"/>
    </source>
</evidence>
<dbReference type="AlphaFoldDB" id="A0A6M3LRP9"/>
<protein>
    <submittedName>
        <fullName evidence="1">Uncharacterized protein</fullName>
    </submittedName>
</protein>
<dbReference type="EMBL" id="MT143331">
    <property type="protein sequence ID" value="QJA95641.1"/>
    <property type="molecule type" value="Genomic_DNA"/>
</dbReference>
<organism evidence="1">
    <name type="scientific">viral metagenome</name>
    <dbReference type="NCBI Taxonomy" id="1070528"/>
    <lineage>
        <taxon>unclassified sequences</taxon>
        <taxon>metagenomes</taxon>
        <taxon>organismal metagenomes</taxon>
    </lineage>
</organism>
<reference evidence="1" key="1">
    <citation type="submission" date="2020-03" db="EMBL/GenBank/DDBJ databases">
        <title>The deep terrestrial virosphere.</title>
        <authorList>
            <person name="Holmfeldt K."/>
            <person name="Nilsson E."/>
            <person name="Simone D."/>
            <person name="Lopez-Fernandez M."/>
            <person name="Wu X."/>
            <person name="de Brujin I."/>
            <person name="Lundin D."/>
            <person name="Andersson A."/>
            <person name="Bertilsson S."/>
            <person name="Dopson M."/>
        </authorList>
    </citation>
    <scope>NUCLEOTIDE SEQUENCE</scope>
    <source>
        <strain evidence="1">MM415B05264</strain>
    </source>
</reference>
<gene>
    <name evidence="1" type="ORF">MM415B05264_0006</name>
</gene>